<dbReference type="InParanoid" id="A0A2J6TH24"/>
<name>A0A2J6TH24_9HELO</name>
<protein>
    <submittedName>
        <fullName evidence="2">Uncharacterized protein</fullName>
    </submittedName>
</protein>
<keyword evidence="3" id="KW-1185">Reference proteome</keyword>
<sequence length="254" mass="28024">MPCHAMPLPVLARAHASSLPPSNLLSSFFSPSSPSLRPSSLLPPHSPTHPLTHSPTHPLTYSSILRIAVQRTHFAVCHCFAVSVERVTKLIVRSSSLLAPHRTTPHLTSRTGSPGPDRRTQHSPSAARVPTVACLPRPRPRPLVRSLATADPQSKKIHQPIHPLSSDPSNPRTIPGPEHRIPRRHKSPAPSVWKSTSHHAAPPPCGQRPSEHCTHLNIKHPTPHRYCIAIYNSSERYISRSRSFTAEAERWVEA</sequence>
<dbReference type="GeneID" id="36580086"/>
<evidence type="ECO:0000313" key="3">
    <source>
        <dbReference type="Proteomes" id="UP000235371"/>
    </source>
</evidence>
<dbReference type="EMBL" id="KZ613783">
    <property type="protein sequence ID" value="PMD62291.1"/>
    <property type="molecule type" value="Genomic_DNA"/>
</dbReference>
<organism evidence="2 3">
    <name type="scientific">Hyaloscypha bicolor E</name>
    <dbReference type="NCBI Taxonomy" id="1095630"/>
    <lineage>
        <taxon>Eukaryota</taxon>
        <taxon>Fungi</taxon>
        <taxon>Dikarya</taxon>
        <taxon>Ascomycota</taxon>
        <taxon>Pezizomycotina</taxon>
        <taxon>Leotiomycetes</taxon>
        <taxon>Helotiales</taxon>
        <taxon>Hyaloscyphaceae</taxon>
        <taxon>Hyaloscypha</taxon>
        <taxon>Hyaloscypha bicolor</taxon>
    </lineage>
</organism>
<accession>A0A2J6TH24</accession>
<gene>
    <name evidence="2" type="ORF">K444DRAFT_338834</name>
</gene>
<feature type="region of interest" description="Disordered" evidence="1">
    <location>
        <begin position="101"/>
        <end position="208"/>
    </location>
</feature>
<dbReference type="Proteomes" id="UP000235371">
    <property type="component" value="Unassembled WGS sequence"/>
</dbReference>
<proteinExistence type="predicted"/>
<feature type="region of interest" description="Disordered" evidence="1">
    <location>
        <begin position="36"/>
        <end position="55"/>
    </location>
</feature>
<dbReference type="RefSeq" id="XP_024739195.1">
    <property type="nucleotide sequence ID" value="XM_024872004.1"/>
</dbReference>
<reference evidence="2 3" key="1">
    <citation type="submission" date="2016-04" db="EMBL/GenBank/DDBJ databases">
        <title>A degradative enzymes factory behind the ericoid mycorrhizal symbiosis.</title>
        <authorList>
            <consortium name="DOE Joint Genome Institute"/>
            <person name="Martino E."/>
            <person name="Morin E."/>
            <person name="Grelet G."/>
            <person name="Kuo A."/>
            <person name="Kohler A."/>
            <person name="Daghino S."/>
            <person name="Barry K."/>
            <person name="Choi C."/>
            <person name="Cichocki N."/>
            <person name="Clum A."/>
            <person name="Copeland A."/>
            <person name="Hainaut M."/>
            <person name="Haridas S."/>
            <person name="Labutti K."/>
            <person name="Lindquist E."/>
            <person name="Lipzen A."/>
            <person name="Khouja H.-R."/>
            <person name="Murat C."/>
            <person name="Ohm R."/>
            <person name="Olson A."/>
            <person name="Spatafora J."/>
            <person name="Veneault-Fourrey C."/>
            <person name="Henrissat B."/>
            <person name="Grigoriev I."/>
            <person name="Martin F."/>
            <person name="Perotto S."/>
        </authorList>
    </citation>
    <scope>NUCLEOTIDE SEQUENCE [LARGE SCALE GENOMIC DNA]</scope>
    <source>
        <strain evidence="2 3">E</strain>
    </source>
</reference>
<evidence type="ECO:0000313" key="2">
    <source>
        <dbReference type="EMBL" id="PMD62291.1"/>
    </source>
</evidence>
<evidence type="ECO:0000256" key="1">
    <source>
        <dbReference type="SAM" id="MobiDB-lite"/>
    </source>
</evidence>
<dbReference type="AlphaFoldDB" id="A0A2J6TH24"/>